<protein>
    <submittedName>
        <fullName evidence="1">Uncharacterized protein</fullName>
    </submittedName>
</protein>
<name>M7NKU8_9MICC</name>
<gene>
    <name evidence="1" type="ORF">ADIAG_01168</name>
</gene>
<comment type="caution">
    <text evidence="1">The sequence shown here is derived from an EMBL/GenBank/DDBJ whole genome shotgun (WGS) entry which is preliminary data.</text>
</comment>
<dbReference type="EMBL" id="AOCK01000003">
    <property type="protein sequence ID" value="EMQ99178.1"/>
    <property type="molecule type" value="Genomic_DNA"/>
</dbReference>
<evidence type="ECO:0000313" key="1">
    <source>
        <dbReference type="EMBL" id="EMQ99178.1"/>
    </source>
</evidence>
<proteinExistence type="predicted"/>
<evidence type="ECO:0000313" key="2">
    <source>
        <dbReference type="Proteomes" id="UP000012015"/>
    </source>
</evidence>
<organism evidence="1 2">
    <name type="scientific">Paeniglutamicibacter gangotriensis Lz1y</name>
    <dbReference type="NCBI Taxonomy" id="1276920"/>
    <lineage>
        <taxon>Bacteria</taxon>
        <taxon>Bacillati</taxon>
        <taxon>Actinomycetota</taxon>
        <taxon>Actinomycetes</taxon>
        <taxon>Micrococcales</taxon>
        <taxon>Micrococcaceae</taxon>
        <taxon>Paeniglutamicibacter</taxon>
    </lineage>
</organism>
<reference evidence="1 2" key="1">
    <citation type="journal article" date="2013" name="Genome Announc.">
        <title>Draft Genome Sequence of Arthrobacter gangotriensis Strain Lz1yT, Isolated from a Penguin Rookery Soil Sample Collected in Antarctica, near the Indian Station Dakshin Gangotri.</title>
        <authorList>
            <person name="Shivaji S."/>
            <person name="Ara S."/>
            <person name="Bandi S."/>
            <person name="Singh A."/>
            <person name="Kumar Pinnaka A."/>
        </authorList>
    </citation>
    <scope>NUCLEOTIDE SEQUENCE [LARGE SCALE GENOMIC DNA]</scope>
    <source>
        <strain evidence="1 2">Lz1y</strain>
    </source>
</reference>
<accession>M7NKU8</accession>
<sequence length="71" mass="7653">MVPVAAAHVRAVPARVARVLRQVPVVPVPQQAPAVPARQPVQADPVRAHRVRQVLRVQARVPRVALAQLPA</sequence>
<dbReference type="STRING" id="1276920.ADIAG_01168"/>
<dbReference type="AlphaFoldDB" id="M7NKU8"/>
<dbReference type="Proteomes" id="UP000012015">
    <property type="component" value="Unassembled WGS sequence"/>
</dbReference>
<keyword evidence="2" id="KW-1185">Reference proteome</keyword>